<dbReference type="AlphaFoldDB" id="A0A081NDM1"/>
<dbReference type="eggNOG" id="ENOG502ZQDY">
    <property type="taxonomic scope" value="Bacteria"/>
</dbReference>
<comment type="caution">
    <text evidence="1">The sequence shown here is derived from an EMBL/GenBank/DDBJ whole genome shotgun (WGS) entry which is preliminary data.</text>
</comment>
<name>A0A081NDM1_9GAMM</name>
<reference evidence="1 2" key="1">
    <citation type="submission" date="2014-06" db="EMBL/GenBank/DDBJ databases">
        <title>Whole Genome Sequences of Three Symbiotic Endozoicomonas Bacteria.</title>
        <authorList>
            <person name="Neave M.J."/>
            <person name="Apprill A."/>
            <person name="Voolstra C.R."/>
        </authorList>
    </citation>
    <scope>NUCLEOTIDE SEQUENCE [LARGE SCALE GENOMIC DNA]</scope>
    <source>
        <strain evidence="1 2">DSM 25634</strain>
    </source>
</reference>
<gene>
    <name evidence="1" type="ORF">GZ78_22140</name>
</gene>
<evidence type="ECO:0000313" key="2">
    <source>
        <dbReference type="Proteomes" id="UP000028073"/>
    </source>
</evidence>
<keyword evidence="2" id="KW-1185">Reference proteome</keyword>
<organism evidence="1 2">
    <name type="scientific">Endozoicomonas numazuensis</name>
    <dbReference type="NCBI Taxonomy" id="1137799"/>
    <lineage>
        <taxon>Bacteria</taxon>
        <taxon>Pseudomonadati</taxon>
        <taxon>Pseudomonadota</taxon>
        <taxon>Gammaproteobacteria</taxon>
        <taxon>Oceanospirillales</taxon>
        <taxon>Endozoicomonadaceae</taxon>
        <taxon>Endozoicomonas</taxon>
    </lineage>
</organism>
<sequence length="158" mass="17552">MRHPPEVEGHCRADDCLKLGFPQAELNDFANVAGEVYLAMAGPGGKLKAGKKIVELVNKLPRYTGIKPKYHVNKAHVKGSKEFNTNKTPLPDDAADVYKRSVPDDPVNARHWYGLNKNGVIYRFSNANDGTMHFSGRSDSGNGIRSITKYAEQRLRDL</sequence>
<accession>A0A081NDM1</accession>
<dbReference type="Proteomes" id="UP000028073">
    <property type="component" value="Unassembled WGS sequence"/>
</dbReference>
<proteinExistence type="predicted"/>
<evidence type="ECO:0000313" key="1">
    <source>
        <dbReference type="EMBL" id="KEQ16544.1"/>
    </source>
</evidence>
<protein>
    <submittedName>
        <fullName evidence="1">Uncharacterized protein</fullName>
    </submittedName>
</protein>
<dbReference type="EMBL" id="JOKH01000005">
    <property type="protein sequence ID" value="KEQ16544.1"/>
    <property type="molecule type" value="Genomic_DNA"/>
</dbReference>